<keyword evidence="6" id="KW-0464">Manganese</keyword>
<comment type="caution">
    <text evidence="8">The sequence shown here is derived from an EMBL/GenBank/DDBJ whole genome shotgun (WGS) entry which is preliminary data.</text>
</comment>
<dbReference type="RefSeq" id="WP_010855792.1">
    <property type="nucleotide sequence ID" value="NZ_AQHR01000096.1"/>
</dbReference>
<comment type="cofactor">
    <cofactor evidence="2">
        <name>Mg(2+)</name>
        <dbReference type="ChEBI" id="CHEBI:18420"/>
    </cofactor>
</comment>
<dbReference type="Proteomes" id="UP000013909">
    <property type="component" value="Unassembled WGS sequence"/>
</dbReference>
<name>R7ZNT5_9BACT</name>
<dbReference type="InterPro" id="IPR045121">
    <property type="entry name" value="CoAse"/>
</dbReference>
<reference evidence="8 9" key="1">
    <citation type="submission" date="2013-02" db="EMBL/GenBank/DDBJ databases">
        <title>A novel strain isolated from Lonar lake, Maharashtra, India.</title>
        <authorList>
            <person name="Singh A."/>
        </authorList>
    </citation>
    <scope>NUCLEOTIDE SEQUENCE [LARGE SCALE GENOMIC DNA]</scope>
    <source>
        <strain evidence="8 9">AK24</strain>
    </source>
</reference>
<protein>
    <submittedName>
        <fullName evidence="8">Hydrolase, NUDIX family protein</fullName>
    </submittedName>
</protein>
<dbReference type="GO" id="GO:0010945">
    <property type="term" value="F:coenzyme A diphosphatase activity"/>
    <property type="evidence" value="ECO:0007669"/>
    <property type="project" value="InterPro"/>
</dbReference>
<gene>
    <name evidence="8" type="ORF">ADIS_3661</name>
</gene>
<evidence type="ECO:0000256" key="2">
    <source>
        <dbReference type="ARBA" id="ARBA00001946"/>
    </source>
</evidence>
<evidence type="ECO:0000313" key="9">
    <source>
        <dbReference type="Proteomes" id="UP000013909"/>
    </source>
</evidence>
<dbReference type="EMBL" id="AQHR01000096">
    <property type="protein sequence ID" value="EON75770.1"/>
    <property type="molecule type" value="Genomic_DNA"/>
</dbReference>
<keyword evidence="5" id="KW-0460">Magnesium</keyword>
<dbReference type="AlphaFoldDB" id="R7ZNT5"/>
<evidence type="ECO:0000256" key="6">
    <source>
        <dbReference type="ARBA" id="ARBA00023211"/>
    </source>
</evidence>
<dbReference type="PANTHER" id="PTHR12992">
    <property type="entry name" value="NUDIX HYDROLASE"/>
    <property type="match status" value="1"/>
</dbReference>
<comment type="cofactor">
    <cofactor evidence="1">
        <name>Mn(2+)</name>
        <dbReference type="ChEBI" id="CHEBI:29035"/>
    </cofactor>
</comment>
<dbReference type="InterPro" id="IPR000086">
    <property type="entry name" value="NUDIX_hydrolase_dom"/>
</dbReference>
<keyword evidence="9" id="KW-1185">Reference proteome</keyword>
<sequence>MMDLYQVVDRLTEALKNPLPGRLGQQEMAPLPLDDRRFGQGKGKRQGAVLVLFYSGTDGCRVPFIKRPVYPGVHSAQVSLPGGKWDPSDPDLQATALRETSEEIGVFPEEVTVFGRLSHLYIPPSDFSVYPFLGYTEKPPLFQPDPREVDRLITCSFDHLTQKQTRKTAPIRAGSFTISAPYFDIDNEIVWGATAMILSELLYLWENR</sequence>
<evidence type="ECO:0000313" key="8">
    <source>
        <dbReference type="EMBL" id="EON75770.1"/>
    </source>
</evidence>
<keyword evidence="3" id="KW-0479">Metal-binding</keyword>
<evidence type="ECO:0000259" key="7">
    <source>
        <dbReference type="PROSITE" id="PS51462"/>
    </source>
</evidence>
<accession>R7ZNT5</accession>
<dbReference type="SUPFAM" id="SSF55811">
    <property type="entry name" value="Nudix"/>
    <property type="match status" value="1"/>
</dbReference>
<dbReference type="GO" id="GO:0046872">
    <property type="term" value="F:metal ion binding"/>
    <property type="evidence" value="ECO:0007669"/>
    <property type="project" value="UniProtKB-KW"/>
</dbReference>
<dbReference type="STRING" id="1232681.ADIS_3661"/>
<dbReference type="InterPro" id="IPR015797">
    <property type="entry name" value="NUDIX_hydrolase-like_dom_sf"/>
</dbReference>
<proteinExistence type="predicted"/>
<evidence type="ECO:0000256" key="4">
    <source>
        <dbReference type="ARBA" id="ARBA00022801"/>
    </source>
</evidence>
<dbReference type="PROSITE" id="PS51462">
    <property type="entry name" value="NUDIX"/>
    <property type="match status" value="1"/>
</dbReference>
<dbReference type="Gene3D" id="3.90.79.10">
    <property type="entry name" value="Nucleoside Triphosphate Pyrophosphohydrolase"/>
    <property type="match status" value="1"/>
</dbReference>
<organism evidence="8 9">
    <name type="scientific">Lunatimonas lonarensis</name>
    <dbReference type="NCBI Taxonomy" id="1232681"/>
    <lineage>
        <taxon>Bacteria</taxon>
        <taxon>Pseudomonadati</taxon>
        <taxon>Bacteroidota</taxon>
        <taxon>Cytophagia</taxon>
        <taxon>Cytophagales</taxon>
        <taxon>Cyclobacteriaceae</taxon>
    </lineage>
</organism>
<keyword evidence="4 8" id="KW-0378">Hydrolase</keyword>
<evidence type="ECO:0000256" key="1">
    <source>
        <dbReference type="ARBA" id="ARBA00001936"/>
    </source>
</evidence>
<dbReference type="PANTHER" id="PTHR12992:SF11">
    <property type="entry name" value="MITOCHONDRIAL COENZYME A DIPHOSPHATASE NUDT8"/>
    <property type="match status" value="1"/>
</dbReference>
<dbReference type="CDD" id="cd03426">
    <property type="entry name" value="NUDIX_CoAse_Nudt7"/>
    <property type="match status" value="1"/>
</dbReference>
<evidence type="ECO:0000256" key="5">
    <source>
        <dbReference type="ARBA" id="ARBA00022842"/>
    </source>
</evidence>
<dbReference type="PATRIC" id="fig|1288963.3.peg.3655"/>
<evidence type="ECO:0000256" key="3">
    <source>
        <dbReference type="ARBA" id="ARBA00022723"/>
    </source>
</evidence>
<feature type="domain" description="Nudix hydrolase" evidence="7">
    <location>
        <begin position="44"/>
        <end position="184"/>
    </location>
</feature>
<dbReference type="Pfam" id="PF00293">
    <property type="entry name" value="NUDIX"/>
    <property type="match status" value="1"/>
</dbReference>